<dbReference type="EMBL" id="JAGKQM010000017">
    <property type="protein sequence ID" value="KAH0866743.1"/>
    <property type="molecule type" value="Genomic_DNA"/>
</dbReference>
<reference evidence="1 2" key="1">
    <citation type="submission" date="2021-05" db="EMBL/GenBank/DDBJ databases">
        <title>Genome Assembly of Synthetic Allotetraploid Brassica napus Reveals Homoeologous Exchanges between Subgenomes.</title>
        <authorList>
            <person name="Davis J.T."/>
        </authorList>
    </citation>
    <scope>NUCLEOTIDE SEQUENCE [LARGE SCALE GENOMIC DNA]</scope>
    <source>
        <strain evidence="2">cv. Da-Ae</strain>
        <tissue evidence="1">Seedling</tissue>
    </source>
</reference>
<name>A0ABQ7YHF6_BRANA</name>
<sequence>MENLKEDEAWNMSDNKPIVNKVIFVYTLLVPERTGKSLEPIEFMFQGWLERSGQVELGDSERLVLKGQEIRRAKILYRSNTSKLVTWEPGLRRVDHVKEEIGHPSNAFKQGIRTITSLVAFVKQKAGEGFCLVQILVPSSSSVKGERNICIATDPMTDPHLLEQSTVPNHLCCSFTSLQKLSLPKNLCFIHIPEINNGLESIKRNHHLSCLHKRPGSSMTPMHKKISSPILFTSRVVSIWKPIVDDILKGSPHILCHVWLQLNIHQDMHDTSKPMCCAPVPLAIPLKHKGRVSILSH</sequence>
<comment type="caution">
    <text evidence="1">The sequence shown here is derived from an EMBL/GenBank/DDBJ whole genome shotgun (WGS) entry which is preliminary data.</text>
</comment>
<organism evidence="1 2">
    <name type="scientific">Brassica napus</name>
    <name type="common">Rape</name>
    <dbReference type="NCBI Taxonomy" id="3708"/>
    <lineage>
        <taxon>Eukaryota</taxon>
        <taxon>Viridiplantae</taxon>
        <taxon>Streptophyta</taxon>
        <taxon>Embryophyta</taxon>
        <taxon>Tracheophyta</taxon>
        <taxon>Spermatophyta</taxon>
        <taxon>Magnoliopsida</taxon>
        <taxon>eudicotyledons</taxon>
        <taxon>Gunneridae</taxon>
        <taxon>Pentapetalae</taxon>
        <taxon>rosids</taxon>
        <taxon>malvids</taxon>
        <taxon>Brassicales</taxon>
        <taxon>Brassicaceae</taxon>
        <taxon>Brassiceae</taxon>
        <taxon>Brassica</taxon>
    </lineage>
</organism>
<evidence type="ECO:0000313" key="1">
    <source>
        <dbReference type="EMBL" id="KAH0866743.1"/>
    </source>
</evidence>
<gene>
    <name evidence="1" type="ORF">HID58_073765</name>
</gene>
<dbReference type="Proteomes" id="UP000824890">
    <property type="component" value="Unassembled WGS sequence"/>
</dbReference>
<evidence type="ECO:0000313" key="2">
    <source>
        <dbReference type="Proteomes" id="UP000824890"/>
    </source>
</evidence>
<accession>A0ABQ7YHF6</accession>
<protein>
    <submittedName>
        <fullName evidence="1">Uncharacterized protein</fullName>
    </submittedName>
</protein>
<keyword evidence="2" id="KW-1185">Reference proteome</keyword>
<proteinExistence type="predicted"/>